<feature type="transmembrane region" description="Helical" evidence="3">
    <location>
        <begin position="31"/>
        <end position="52"/>
    </location>
</feature>
<organism evidence="4 5">
    <name type="scientific">Anaerosacchariphilus hominis</name>
    <dbReference type="NCBI Taxonomy" id="2763017"/>
    <lineage>
        <taxon>Bacteria</taxon>
        <taxon>Bacillati</taxon>
        <taxon>Bacillota</taxon>
        <taxon>Clostridia</taxon>
        <taxon>Lachnospirales</taxon>
        <taxon>Lachnospiraceae</taxon>
        <taxon>Anaerosacchariphilus</taxon>
    </lineage>
</organism>
<dbReference type="InterPro" id="IPR023365">
    <property type="entry name" value="Sortase_dom-sf"/>
</dbReference>
<keyword evidence="3" id="KW-1133">Transmembrane helix</keyword>
<evidence type="ECO:0000256" key="2">
    <source>
        <dbReference type="SAM" id="MobiDB-lite"/>
    </source>
</evidence>
<evidence type="ECO:0000256" key="3">
    <source>
        <dbReference type="SAM" id="Phobius"/>
    </source>
</evidence>
<evidence type="ECO:0000313" key="5">
    <source>
        <dbReference type="Proteomes" id="UP000649345"/>
    </source>
</evidence>
<dbReference type="Gene3D" id="2.40.260.10">
    <property type="entry name" value="Sortase"/>
    <property type="match status" value="1"/>
</dbReference>
<dbReference type="RefSeq" id="WP_186873979.1">
    <property type="nucleotide sequence ID" value="NZ_JACOOR010000010.1"/>
</dbReference>
<dbReference type="AlphaFoldDB" id="A0A923LEE5"/>
<protein>
    <submittedName>
        <fullName evidence="4">Class B sortase</fullName>
    </submittedName>
</protein>
<dbReference type="GO" id="GO:0016787">
    <property type="term" value="F:hydrolase activity"/>
    <property type="evidence" value="ECO:0007669"/>
    <property type="project" value="UniProtKB-KW"/>
</dbReference>
<dbReference type="SUPFAM" id="SSF63817">
    <property type="entry name" value="Sortase"/>
    <property type="match status" value="1"/>
</dbReference>
<feature type="region of interest" description="Disordered" evidence="2">
    <location>
        <begin position="86"/>
        <end position="110"/>
    </location>
</feature>
<dbReference type="Proteomes" id="UP000649345">
    <property type="component" value="Unassembled WGS sequence"/>
</dbReference>
<gene>
    <name evidence="4" type="ORF">H8S44_14885</name>
</gene>
<accession>A0A923LEE5</accession>
<feature type="active site" description="Proton donor/acceptor" evidence="1">
    <location>
        <position position="199"/>
    </location>
</feature>
<keyword evidence="5" id="KW-1185">Reference proteome</keyword>
<dbReference type="CDD" id="cd05826">
    <property type="entry name" value="Sortase_B"/>
    <property type="match status" value="1"/>
</dbReference>
<evidence type="ECO:0000256" key="1">
    <source>
        <dbReference type="PIRSR" id="PIRSR605754-1"/>
    </source>
</evidence>
<keyword evidence="3" id="KW-0812">Transmembrane</keyword>
<sequence>MQNKRVHPEKLFHIPKEKDGFFRRPSQKNRILRNISILALSVCLALFFYAHFQEQSSRTAAATEYQKLQEEKSVSSAASFPDLTDLAPLAKTGDTNRTEAADETAETSDSPSILPIYQALYEQNPDLIGWLRIPDTIIDYPVMQTPLDETYYLSRDFEKRDSTSGCLILDTASQAGIGTAAQDYRNGIAPSTNLIIHGHTMKSGEMFGRLKKYADETYGKAHRLLYFDSLYEQREYELIAVFYSQVYRSTDPVFKYYDFFRASTQEEFDNWYQNIKALSLYDTGVSAQFGDEFLTLSCCSYHMADGRFVVVARRVT</sequence>
<comment type="caution">
    <text evidence="4">The sequence shown here is derived from an EMBL/GenBank/DDBJ whole genome shotgun (WGS) entry which is preliminary data.</text>
</comment>
<dbReference type="InterPro" id="IPR009835">
    <property type="entry name" value="SrtB"/>
</dbReference>
<dbReference type="EMBL" id="JACOOR010000010">
    <property type="protein sequence ID" value="MBC5661039.1"/>
    <property type="molecule type" value="Genomic_DNA"/>
</dbReference>
<evidence type="ECO:0000313" key="4">
    <source>
        <dbReference type="EMBL" id="MBC5661039.1"/>
    </source>
</evidence>
<feature type="active site" description="Acyl-thioester intermediate" evidence="1">
    <location>
        <position position="299"/>
    </location>
</feature>
<name>A0A923LEE5_9FIRM</name>
<keyword evidence="3" id="KW-0472">Membrane</keyword>
<reference evidence="4" key="1">
    <citation type="submission" date="2020-08" db="EMBL/GenBank/DDBJ databases">
        <title>Genome public.</title>
        <authorList>
            <person name="Liu C."/>
            <person name="Sun Q."/>
        </authorList>
    </citation>
    <scope>NUCLEOTIDE SEQUENCE</scope>
    <source>
        <strain evidence="4">NSJ-68</strain>
    </source>
</reference>
<proteinExistence type="predicted"/>